<reference evidence="1 2" key="1">
    <citation type="submission" date="2019-07" db="EMBL/GenBank/DDBJ databases">
        <title>Whole genome shotgun sequence of Brevifollis gellanilyticus NBRC 108608.</title>
        <authorList>
            <person name="Hosoyama A."/>
            <person name="Uohara A."/>
            <person name="Ohji S."/>
            <person name="Ichikawa N."/>
        </authorList>
    </citation>
    <scope>NUCLEOTIDE SEQUENCE [LARGE SCALE GENOMIC DNA]</scope>
    <source>
        <strain evidence="1 2">NBRC 108608</strain>
    </source>
</reference>
<keyword evidence="2" id="KW-1185">Reference proteome</keyword>
<gene>
    <name evidence="1" type="ORF">BGE01nite_17200</name>
</gene>
<name>A0A512M6R1_9BACT</name>
<evidence type="ECO:0000313" key="2">
    <source>
        <dbReference type="Proteomes" id="UP000321577"/>
    </source>
</evidence>
<accession>A0A512M6R1</accession>
<organism evidence="1 2">
    <name type="scientific">Brevifollis gellanilyticus</name>
    <dbReference type="NCBI Taxonomy" id="748831"/>
    <lineage>
        <taxon>Bacteria</taxon>
        <taxon>Pseudomonadati</taxon>
        <taxon>Verrucomicrobiota</taxon>
        <taxon>Verrucomicrobiia</taxon>
        <taxon>Verrucomicrobiales</taxon>
        <taxon>Verrucomicrobiaceae</taxon>
    </lineage>
</organism>
<dbReference type="InterPro" id="IPR021272">
    <property type="entry name" value="DUF2851"/>
</dbReference>
<dbReference type="EMBL" id="BKAG01000010">
    <property type="protein sequence ID" value="GEP42429.1"/>
    <property type="molecule type" value="Genomic_DNA"/>
</dbReference>
<protein>
    <recommendedName>
        <fullName evidence="3">DUF2851 domain-containing protein</fullName>
    </recommendedName>
</protein>
<dbReference type="AlphaFoldDB" id="A0A512M6R1"/>
<sequence>MQAYPMTPLPLADRYTRFRDFVFAGVAETSTKLPGLDEPLAELDLQSLWFAGAFGNEFTSTDGKRVRIVDFGVWNSGAGPDFNHCVIEIDGQTKRGDIELDPDARDWERHAHGANPEYARVVLHLFMNAPAETFYTRTLDHQEVPQVRLDLAMLHTDVRPNRGLAAVRIGRCSTPLREMDDARVHSIIESAAQHRLEKKSLRLHRSISAQGREQTIYQAISQALGYRQNQQAFMLLSQRLPIRRLKGLSAEQREALIFGVSGFLEGVKFEDTEPETRGYLRQLWQEWWRMREECARWLEPAQRPHWKLAATRPGNHPQRRLGALTIMLESWDKVSAPLMDATRWSQMAWKETLAALAHEFWSRHYTLLAAPAAKPMALVGESRVQEMLANVAYPLLMPERTRLWAEYLELPALLENQKVSRAVLRLFGESPRGTLFQKKLHHQQGLLQIYEDFCLEDDSACADCPFPERLKEWA</sequence>
<comment type="caution">
    <text evidence="1">The sequence shown here is derived from an EMBL/GenBank/DDBJ whole genome shotgun (WGS) entry which is preliminary data.</text>
</comment>
<dbReference type="Pfam" id="PF11013">
    <property type="entry name" value="DUF2851"/>
    <property type="match status" value="1"/>
</dbReference>
<evidence type="ECO:0000313" key="1">
    <source>
        <dbReference type="EMBL" id="GEP42429.1"/>
    </source>
</evidence>
<proteinExistence type="predicted"/>
<dbReference type="Proteomes" id="UP000321577">
    <property type="component" value="Unassembled WGS sequence"/>
</dbReference>
<evidence type="ECO:0008006" key="3">
    <source>
        <dbReference type="Google" id="ProtNLM"/>
    </source>
</evidence>